<dbReference type="EMBL" id="KI286863">
    <property type="protein sequence ID" value="ESA10657.1"/>
    <property type="molecule type" value="Genomic_DNA"/>
</dbReference>
<protein>
    <submittedName>
        <fullName evidence="1">Uncharacterized protein</fullName>
    </submittedName>
</protein>
<dbReference type="HOGENOM" id="CLU_2741384_0_0_1"/>
<organism evidence="1">
    <name type="scientific">Rhizophagus irregularis (strain DAOM 181602 / DAOM 197198 / MUCL 43194)</name>
    <name type="common">Arbuscular mycorrhizal fungus</name>
    <name type="synonym">Glomus intraradices</name>
    <dbReference type="NCBI Taxonomy" id="747089"/>
    <lineage>
        <taxon>Eukaryota</taxon>
        <taxon>Fungi</taxon>
        <taxon>Fungi incertae sedis</taxon>
        <taxon>Mucoromycota</taxon>
        <taxon>Glomeromycotina</taxon>
        <taxon>Glomeromycetes</taxon>
        <taxon>Glomerales</taxon>
        <taxon>Glomeraceae</taxon>
        <taxon>Rhizophagus</taxon>
    </lineage>
</organism>
<dbReference type="AlphaFoldDB" id="U9TT97"/>
<proteinExistence type="predicted"/>
<gene>
    <name evidence="1" type="ORF">GLOINDRAFT_3259</name>
</gene>
<name>U9TT97_RHIID</name>
<reference evidence="1" key="1">
    <citation type="submission" date="2013-07" db="EMBL/GenBank/DDBJ databases">
        <title>The genome of an arbuscular mycorrhizal fungus provides insights into the evolution of the oldest plant symbiosis.</title>
        <authorList>
            <consortium name="DOE Joint Genome Institute"/>
            <person name="Tisserant E."/>
            <person name="Malbreil M."/>
            <person name="Kuo A."/>
            <person name="Kohler A."/>
            <person name="Symeonidi A."/>
            <person name="Balestrini R."/>
            <person name="Charron P."/>
            <person name="Duensing N."/>
            <person name="Frei-dit-Frey N."/>
            <person name="Gianinazzi-Pearson V."/>
            <person name="Gilbert B."/>
            <person name="Handa Y."/>
            <person name="Hijri M."/>
            <person name="Kaul R."/>
            <person name="Kawaguchi M."/>
            <person name="Krajinski F."/>
            <person name="Lammers P."/>
            <person name="Lapierre D."/>
            <person name="Masclaux F.G."/>
            <person name="Murat C."/>
            <person name="Morin E."/>
            <person name="Ndikumana S."/>
            <person name="Pagni M."/>
            <person name="Petitpierre D."/>
            <person name="Requena N."/>
            <person name="Rosikiewicz P."/>
            <person name="Riley R."/>
            <person name="Saito K."/>
            <person name="San Clemente H."/>
            <person name="Shapiro H."/>
            <person name="van Tuinen D."/>
            <person name="Becard G."/>
            <person name="Bonfante P."/>
            <person name="Paszkowski U."/>
            <person name="Shachar-Hill Y."/>
            <person name="Young J.P."/>
            <person name="Sanders I.R."/>
            <person name="Henrissat B."/>
            <person name="Rensing S.A."/>
            <person name="Grigoriev I.V."/>
            <person name="Corradi N."/>
            <person name="Roux C."/>
            <person name="Martin F."/>
        </authorList>
    </citation>
    <scope>NUCLEOTIDE SEQUENCE</scope>
    <source>
        <strain evidence="1">DAOM 197198</strain>
    </source>
</reference>
<sequence length="87" mass="10145">MGIKENIWMLSTKPFKMAQHSNSVMGLLRLNKEGSLKFSKQQIISVFFKNMIQEFSKVIPVTEPRLSTSGKWQYAPTSPKKYYYHLT</sequence>
<accession>U9TT97</accession>
<evidence type="ECO:0000313" key="1">
    <source>
        <dbReference type="EMBL" id="ESA10657.1"/>
    </source>
</evidence>